<evidence type="ECO:0000256" key="1">
    <source>
        <dbReference type="SAM" id="Phobius"/>
    </source>
</evidence>
<comment type="caution">
    <text evidence="2">The sequence shown here is derived from an EMBL/GenBank/DDBJ whole genome shotgun (WGS) entry which is preliminary data.</text>
</comment>
<protein>
    <recommendedName>
        <fullName evidence="4">Glycerophosphoryl diester phosphodiesterase membrane domain-containing protein</fullName>
    </recommendedName>
</protein>
<dbReference type="RefSeq" id="WP_380024567.1">
    <property type="nucleotide sequence ID" value="NZ_JBHSHC010000028.1"/>
</dbReference>
<feature type="transmembrane region" description="Helical" evidence="1">
    <location>
        <begin position="21"/>
        <end position="49"/>
    </location>
</feature>
<evidence type="ECO:0000313" key="2">
    <source>
        <dbReference type="EMBL" id="MFC4766670.1"/>
    </source>
</evidence>
<dbReference type="Proteomes" id="UP001596002">
    <property type="component" value="Unassembled WGS sequence"/>
</dbReference>
<keyword evidence="1" id="KW-0812">Transmembrane</keyword>
<proteinExistence type="predicted"/>
<evidence type="ECO:0000313" key="3">
    <source>
        <dbReference type="Proteomes" id="UP001596002"/>
    </source>
</evidence>
<feature type="transmembrane region" description="Helical" evidence="1">
    <location>
        <begin position="241"/>
        <end position="265"/>
    </location>
</feature>
<feature type="transmembrane region" description="Helical" evidence="1">
    <location>
        <begin position="208"/>
        <end position="235"/>
    </location>
</feature>
<organism evidence="2 3">
    <name type="scientific">Effusibacillus consociatus</name>
    <dbReference type="NCBI Taxonomy" id="1117041"/>
    <lineage>
        <taxon>Bacteria</taxon>
        <taxon>Bacillati</taxon>
        <taxon>Bacillota</taxon>
        <taxon>Bacilli</taxon>
        <taxon>Bacillales</taxon>
        <taxon>Alicyclobacillaceae</taxon>
        <taxon>Effusibacillus</taxon>
    </lineage>
</organism>
<dbReference type="EMBL" id="JBHSHC010000028">
    <property type="protein sequence ID" value="MFC4766670.1"/>
    <property type="molecule type" value="Genomic_DNA"/>
</dbReference>
<keyword evidence="3" id="KW-1185">Reference proteome</keyword>
<keyword evidence="1" id="KW-0472">Membrane</keyword>
<reference evidence="3" key="1">
    <citation type="journal article" date="2019" name="Int. J. Syst. Evol. Microbiol.">
        <title>The Global Catalogue of Microorganisms (GCM) 10K type strain sequencing project: providing services to taxonomists for standard genome sequencing and annotation.</title>
        <authorList>
            <consortium name="The Broad Institute Genomics Platform"/>
            <consortium name="The Broad Institute Genome Sequencing Center for Infectious Disease"/>
            <person name="Wu L."/>
            <person name="Ma J."/>
        </authorList>
    </citation>
    <scope>NUCLEOTIDE SEQUENCE [LARGE SCALE GENOMIC DNA]</scope>
    <source>
        <strain evidence="3">WYCCWR 12678</strain>
    </source>
</reference>
<gene>
    <name evidence="2" type="ORF">ACFO8Q_04665</name>
</gene>
<keyword evidence="1" id="KW-1133">Transmembrane helix</keyword>
<accession>A0ABV9Q1U6</accession>
<feature type="transmembrane region" description="Helical" evidence="1">
    <location>
        <begin position="167"/>
        <end position="187"/>
    </location>
</feature>
<feature type="transmembrane region" description="Helical" evidence="1">
    <location>
        <begin position="126"/>
        <end position="147"/>
    </location>
</feature>
<name>A0ABV9Q1U6_9BACL</name>
<feature type="transmembrane region" description="Helical" evidence="1">
    <location>
        <begin position="75"/>
        <end position="105"/>
    </location>
</feature>
<evidence type="ECO:0008006" key="4">
    <source>
        <dbReference type="Google" id="ProtNLM"/>
    </source>
</evidence>
<sequence>MKLLLESFRTINRNLGMIWPPVVTAIGLFLLFLISVFLLVAGTGIFLSFENFFSSGFDPGSFDFEAIFDEIGPGFLLILIPFLLLSALLVWVVTAFMSAGSYKLASDVLSGNKTYWGSFFKGGFRYLGWSLVFGIVTFVMTIPIKILNSIVTSFLPEDGAAVVTVTVLYVILMIVIEYLLLLFYPALIDGKEKFGQALGTSFRLAWKAFLLTILPFIGLLILGGIVIFALIGIGYLTHPLVAVILGIPLILYISPLGSVWMTLVYRKLTHREEPVIPETFEEF</sequence>